<organism evidence="3 4">
    <name type="scientific">Afipia carboxydohydrogena</name>
    <name type="common">Pseudomonas carboxydohydrogena</name>
    <dbReference type="NCBI Taxonomy" id="290"/>
    <lineage>
        <taxon>Bacteria</taxon>
        <taxon>Pseudomonadati</taxon>
        <taxon>Pseudomonadota</taxon>
        <taxon>Alphaproteobacteria</taxon>
        <taxon>Hyphomicrobiales</taxon>
        <taxon>Nitrobacteraceae</taxon>
        <taxon>Afipia</taxon>
    </lineage>
</organism>
<proteinExistence type="predicted"/>
<reference evidence="3 4" key="1">
    <citation type="submission" date="2022-11" db="EMBL/GenBank/DDBJ databases">
        <authorList>
            <person name="Siebert D."/>
            <person name="Busche T."/>
            <person name="Saydam E."/>
            <person name="Kalinowski J."/>
            <person name="Ruckert C."/>
            <person name="Blombach B."/>
        </authorList>
    </citation>
    <scope>NUCLEOTIDE SEQUENCE [LARGE SCALE GENOMIC DNA]</scope>
    <source>
        <strain evidence="3 4">DSM 1083</strain>
    </source>
</reference>
<keyword evidence="4" id="KW-1185">Reference proteome</keyword>
<evidence type="ECO:0000313" key="4">
    <source>
        <dbReference type="Proteomes" id="UP001213907"/>
    </source>
</evidence>
<dbReference type="EMBL" id="CP113162">
    <property type="protein sequence ID" value="WEF52020.1"/>
    <property type="molecule type" value="Genomic_DNA"/>
</dbReference>
<evidence type="ECO:0000259" key="2">
    <source>
        <dbReference type="Pfam" id="PF20229"/>
    </source>
</evidence>
<evidence type="ECO:0000256" key="1">
    <source>
        <dbReference type="SAM" id="MobiDB-lite"/>
    </source>
</evidence>
<dbReference type="RefSeq" id="WP_338063146.1">
    <property type="nucleotide sequence ID" value="NZ_BAABDX010000001.1"/>
</dbReference>
<dbReference type="Pfam" id="PF20229">
    <property type="entry name" value="ChrB_N"/>
    <property type="match status" value="1"/>
</dbReference>
<dbReference type="InterPro" id="IPR046858">
    <property type="entry name" value="ChrB_N"/>
</dbReference>
<accession>A0ABY8BTM5</accession>
<name>A0ABY8BTM5_AFICR</name>
<feature type="region of interest" description="Disordered" evidence="1">
    <location>
        <begin position="1"/>
        <end position="31"/>
    </location>
</feature>
<protein>
    <submittedName>
        <fullName evidence="3">Chromate resistance protein ChrB</fullName>
    </submittedName>
</protein>
<gene>
    <name evidence="3" type="ORF">AFIC_000478</name>
</gene>
<sequence>MTAERSRAKRARRPEIKHGPQTIRSKSGKVRQGGSRSWLLLTYKVPAEPAKRRIALWRKLKALGAIYLQNGVCLLPKIDAHERRLKVLQNEISEMDGDAVLLETVGLDHAQEQKVIARFSAERDEAYREFISRCDDFDGEIAKERGVGKFTYAEVEENEEDLTKLRAWLEKIVRLDFYGASLRSEAEERLARCATLLDDYAREVFEAQDENRSSTNSA</sequence>
<feature type="domain" description="ChrB N-terminal" evidence="2">
    <location>
        <begin position="53"/>
        <end position="210"/>
    </location>
</feature>
<dbReference type="Proteomes" id="UP001213907">
    <property type="component" value="Chromosome"/>
</dbReference>
<evidence type="ECO:0000313" key="3">
    <source>
        <dbReference type="EMBL" id="WEF52020.1"/>
    </source>
</evidence>